<dbReference type="InterPro" id="IPR001791">
    <property type="entry name" value="Laminin_G"/>
</dbReference>
<proteinExistence type="predicted"/>
<dbReference type="InterPro" id="IPR025667">
    <property type="entry name" value="SprB_repeat"/>
</dbReference>
<feature type="domain" description="HYR" evidence="5">
    <location>
        <begin position="116"/>
        <end position="205"/>
    </location>
</feature>
<evidence type="ECO:0000259" key="4">
    <source>
        <dbReference type="PROSITE" id="PS50093"/>
    </source>
</evidence>
<dbReference type="PANTHER" id="PTHR24273">
    <property type="entry name" value="FI04643P-RELATED"/>
    <property type="match status" value="1"/>
</dbReference>
<evidence type="ECO:0000313" key="7">
    <source>
        <dbReference type="Proteomes" id="UP000199448"/>
    </source>
</evidence>
<dbReference type="InterPro" id="IPR006558">
    <property type="entry name" value="LamG-like"/>
</dbReference>
<feature type="domain" description="PKD" evidence="4">
    <location>
        <begin position="896"/>
        <end position="944"/>
    </location>
</feature>
<dbReference type="Proteomes" id="UP000199448">
    <property type="component" value="Unassembled WGS sequence"/>
</dbReference>
<dbReference type="EMBL" id="FNUG01000007">
    <property type="protein sequence ID" value="SEF06540.1"/>
    <property type="molecule type" value="Genomic_DNA"/>
</dbReference>
<dbReference type="CDD" id="cd00146">
    <property type="entry name" value="PKD"/>
    <property type="match status" value="1"/>
</dbReference>
<name>A0A1H5NYN6_9FLAO</name>
<dbReference type="InterPro" id="IPR000601">
    <property type="entry name" value="PKD_dom"/>
</dbReference>
<dbReference type="RefSeq" id="WP_176763479.1">
    <property type="nucleotide sequence ID" value="NZ_FNGG01000007.1"/>
</dbReference>
<dbReference type="InterPro" id="IPR013783">
    <property type="entry name" value="Ig-like_fold"/>
</dbReference>
<dbReference type="PROSITE" id="PS50825">
    <property type="entry name" value="HYR"/>
    <property type="match status" value="2"/>
</dbReference>
<evidence type="ECO:0000256" key="3">
    <source>
        <dbReference type="ARBA" id="ARBA00023157"/>
    </source>
</evidence>
<dbReference type="Pfam" id="PF00801">
    <property type="entry name" value="PKD"/>
    <property type="match status" value="1"/>
</dbReference>
<protein>
    <submittedName>
        <fullName evidence="6">Por secretion system C-terminal sorting domain-containing protein</fullName>
    </submittedName>
</protein>
<dbReference type="STRING" id="390640.SAMN04488034_1072"/>
<gene>
    <name evidence="6" type="ORF">SAMN04488034_1072</name>
</gene>
<keyword evidence="7" id="KW-1185">Reference proteome</keyword>
<dbReference type="Pfam" id="PF13573">
    <property type="entry name" value="SprB"/>
    <property type="match status" value="5"/>
</dbReference>
<dbReference type="GO" id="GO:0004553">
    <property type="term" value="F:hydrolase activity, hydrolyzing O-glycosyl compounds"/>
    <property type="evidence" value="ECO:0007669"/>
    <property type="project" value="UniProtKB-ARBA"/>
</dbReference>
<dbReference type="SUPFAM" id="SSF49899">
    <property type="entry name" value="Concanavalin A-like lectins/glucanases"/>
    <property type="match status" value="1"/>
</dbReference>
<dbReference type="SMART" id="SM00560">
    <property type="entry name" value="LamGL"/>
    <property type="match status" value="1"/>
</dbReference>
<dbReference type="InterPro" id="IPR022409">
    <property type="entry name" value="PKD/Chitinase_dom"/>
</dbReference>
<dbReference type="GO" id="GO:0005975">
    <property type="term" value="P:carbohydrate metabolic process"/>
    <property type="evidence" value="ECO:0007669"/>
    <property type="project" value="UniProtKB-ARBA"/>
</dbReference>
<dbReference type="InterPro" id="IPR003410">
    <property type="entry name" value="HYR_dom"/>
</dbReference>
<dbReference type="PROSITE" id="PS50093">
    <property type="entry name" value="PKD"/>
    <property type="match status" value="1"/>
</dbReference>
<feature type="domain" description="HYR" evidence="5">
    <location>
        <begin position="370"/>
        <end position="456"/>
    </location>
</feature>
<dbReference type="Gene3D" id="2.60.40.10">
    <property type="entry name" value="Immunoglobulins"/>
    <property type="match status" value="3"/>
</dbReference>
<evidence type="ECO:0000259" key="5">
    <source>
        <dbReference type="PROSITE" id="PS50825"/>
    </source>
</evidence>
<dbReference type="InterPro" id="IPR035986">
    <property type="entry name" value="PKD_dom_sf"/>
</dbReference>
<dbReference type="PANTHER" id="PTHR24273:SF32">
    <property type="entry name" value="HYALIN"/>
    <property type="match status" value="1"/>
</dbReference>
<evidence type="ECO:0000313" key="6">
    <source>
        <dbReference type="EMBL" id="SEF06540.1"/>
    </source>
</evidence>
<dbReference type="SMART" id="SM00089">
    <property type="entry name" value="PKD"/>
    <property type="match status" value="3"/>
</dbReference>
<dbReference type="Gene3D" id="2.60.40.740">
    <property type="match status" value="1"/>
</dbReference>
<evidence type="ECO:0000256" key="1">
    <source>
        <dbReference type="ARBA" id="ARBA00022729"/>
    </source>
</evidence>
<evidence type="ECO:0000256" key="2">
    <source>
        <dbReference type="ARBA" id="ARBA00022737"/>
    </source>
</evidence>
<accession>A0A1H5NYN6</accession>
<dbReference type="Pfam" id="PF13385">
    <property type="entry name" value="Laminin_G_3"/>
    <property type="match status" value="1"/>
</dbReference>
<sequence length="2264" mass="245207">MEKITLPGKIWTLVSVFIFSTIVFSTASTSDLAELTITVDDVQNVSCPGDTTGAISVNVSGGTGIYTYSWTHTDDGTTYAVNEPNITGLGAGSYSVTVTDESGLTETSEPIEITISDIEAPVITVTPITQSADLDECTAAITSTTLQDSISVSDNCSVGAPTGSRSDGLALSDSYPVGTTIITWNVTDANGNPADPVDQTITVTDDQAPVATAVTTITISLNASGQATLLPEDVDDGSLDNCPSSLQLSLSRSTFDCSHLGTNTIQLIASDNTNPDSEVDVEVIVIDDLAPVITAEPVNVSTDPGQCYATVAMTASAEDNDTCGSVDLQGVRSDGLPLTDTYPVGPTTITWTARDSSNNEISVEQVITVTDTEKPVIDFAPSITKDNSPRECYASVAIYPPKATDNCGVGEPVGTRNDGRPLSATYPVGTTVISWDVTDIHGVAAETVKQVITIVDAEKPLAPTLPDIETSCEITLTPPKGTDNCTVSENIKVTTSDPLTYKPQNNITEHTITWRFEDEKGNVTYADQKLTINPIITTLTTSEVTCNGGNDGTIEIEAVGGEPPYTFALNNDSFSNTSVFTNLTAGIYNVKVKDQTGCIWQESVEIVEPDALAYTPPADGIYTTTTAESCYGAQDGSIQLNGTITGGNGNYQYSVDNINFSSNPITGLNSGEYEVFVQDTNGCRLPQAIPAVVEGPDELKADIEVIDVKCYQADSGGIKVSNPTGGNSTPYSFRINGGNWQTNSTPTGYDFSGLTAGIYTVDMKDASDCIRTLATVTITEPDILLANVTTTRTTTYGSATGSATASPTGGNGLYTYQWKNSNGVLVATSQTVTGLKAGTYEVTVSDSAGCKDVRTFQIFDAVKAEISAISVCMETEDTIRTSTFQVDVDQTMGGEGESYAFTYSWDFGEGASLPSGTTGIGPFEVSYLSPGDKTITLTVTDEGGVTSVHTYQHYVGECFETCDSSQNFEAYNDSFYIGDANGVKMGADECDDSTPMYIWFIVKKSSNVYRLYSEFIYTVSTASSTKQYKATNCFANLDSNGVPIQLKPEDKVRLNEIGPGENQINWKCDEVLNLIHITYKWTNNTSKACGDTERNMCASSNETIPVATPIRAYAETTNTCYGVDEGSIILYAFGGTGEFDFQAVNTVTNDTITSTINVFNDLPAGNYTVTVTDKKDVAEELGQEKNSYVIYDVIIEEPEEALVATVDSGNVSCYGNQDGWAEVTSVTGGVPGYTYLWNDPGLQKTPRAKDLGPGTYTVTITDTWGCTTMETITITQPPALTKANAGPDQTKCGFTSTNLEANTALPGNGRWEIIYQPTGTLPVITDPTDPNSEFTATEGKYELSWTISNADGSCFSTDNVTINIIENCNFLDFDGLDDYVDMGTESYNFNTGAFSIEAWVKLKTTAGTRSILSKKDLSGAAGAGYELVITSGGVPTFKTGSVSIFPNSSVPLNTQRWYHIAVSYDGTTAKLYVDGIQVNSLTTSNPSPSSAPFIVGATYDSASLRLTKPTTHFNGWIEEVRLWNTALTAEQLRFMMNQRLEKNTAADGTVMIKGTELPMDVPGSLQWSDLAGYYQLLALEAADGNGTTVDLSDTPVPGVLKNITTFQENTAPLPYVSKRDGNWRDIEASTTPWLYGRGKWDAPNSLGINQQPIDWNIVRTSHNLISGNKNITVLGLLSEERLATDGTLASSLSVFDPNHPLDEYNPGHALRVTHYLKLNGFLNLVGESQLLQNEGSILEESSTGFLERDQQGTASSFNYNYWSSPVSPRGSANNSPYTIEGVLRDGTDPANPGALNFNYQYHWADGSYTGAKRISTYWLYTYTNFTSNTYSEWHYVGKDGEIKAGEGYTMKGTSGSAAIKDRQNYTFTGKPNNGTITHVVSPGNDYLVGNPYPSAIDSWEFIRDNIKDGGNRTENVFNGTLYFWDHFSGRTHYLKRYIGGYATLNLAGGIEAIATDERINATGEHADKALNPRRYIPVGQAFYVSTQVDQALSGIAEVSGGEIMFKNSQRAFETEHQVDDESIFKSKEEKQAQKQQSDQRSKIYLRYSSPEGFHRQILVTQDENTTSGFDLGYDAPLIENIDEDMYWLIHDVGFVIQGVPDFGNERELPLTVKLHKEGEFTIAIDKLENIPADFQIHLKDTLTKTTHDLRKSAFKMTEVAGSIEGRFRLVFPNVVDPEETPSLEKTSLTSYYSSKESKVSIENPYLIPILGATMYNINGQKLEEYNDIPLEKLIELPVERRASGVYILKLQMENESKSIKFIVE</sequence>
<organism evidence="6 7">
    <name type="scientific">Salinimicrobium catena</name>
    <dbReference type="NCBI Taxonomy" id="390640"/>
    <lineage>
        <taxon>Bacteria</taxon>
        <taxon>Pseudomonadati</taxon>
        <taxon>Bacteroidota</taxon>
        <taxon>Flavobacteriia</taxon>
        <taxon>Flavobacteriales</taxon>
        <taxon>Flavobacteriaceae</taxon>
        <taxon>Salinimicrobium</taxon>
    </lineage>
</organism>
<keyword evidence="2" id="KW-0677">Repeat</keyword>
<dbReference type="Gene3D" id="2.60.120.200">
    <property type="match status" value="1"/>
</dbReference>
<dbReference type="SUPFAM" id="SSF49299">
    <property type="entry name" value="PKD domain"/>
    <property type="match status" value="1"/>
</dbReference>
<dbReference type="InterPro" id="IPR013320">
    <property type="entry name" value="ConA-like_dom_sf"/>
</dbReference>
<dbReference type="CDD" id="cd00110">
    <property type="entry name" value="LamG"/>
    <property type="match status" value="1"/>
</dbReference>
<keyword evidence="1" id="KW-0732">Signal</keyword>
<reference evidence="6 7" key="1">
    <citation type="submission" date="2016-10" db="EMBL/GenBank/DDBJ databases">
        <authorList>
            <person name="de Groot N.N."/>
        </authorList>
    </citation>
    <scope>NUCLEOTIDE SEQUENCE [LARGE SCALE GENOMIC DNA]</scope>
    <source>
        <strain evidence="6 7">DSM 23553</strain>
    </source>
</reference>
<keyword evidence="3" id="KW-1015">Disulfide bond</keyword>